<reference evidence="1 2" key="1">
    <citation type="submission" date="2019-02" db="EMBL/GenBank/DDBJ databases">
        <title>Pedobacter sp. RP-3-21 sp. nov., isolated from Arctic soil.</title>
        <authorList>
            <person name="Dahal R.H."/>
        </authorList>
    </citation>
    <scope>NUCLEOTIDE SEQUENCE [LARGE SCALE GENOMIC DNA]</scope>
    <source>
        <strain evidence="1 2">RP-3-21</strain>
    </source>
</reference>
<evidence type="ECO:0000313" key="1">
    <source>
        <dbReference type="EMBL" id="TCD18105.1"/>
    </source>
</evidence>
<sequence length="103" mass="11841">MIKKQIDSILDVVISVNLNKGIKPNTLTYNASKKINYEEGMVRSILAYTSKYNNAERYEQSFKYAVKTEALAKKLNNPQHLALLNSFKFETYKIKSKIPTPTH</sequence>
<evidence type="ECO:0000313" key="2">
    <source>
        <dbReference type="Proteomes" id="UP000293925"/>
    </source>
</evidence>
<name>A0A4R0PPQ6_9SPHI</name>
<dbReference type="Proteomes" id="UP000293925">
    <property type="component" value="Unassembled WGS sequence"/>
</dbReference>
<comment type="caution">
    <text evidence="1">The sequence shown here is derived from an EMBL/GenBank/DDBJ whole genome shotgun (WGS) entry which is preliminary data.</text>
</comment>
<organism evidence="1 2">
    <name type="scientific">Pedobacter psychrodurus</name>
    <dbReference type="NCBI Taxonomy" id="2530456"/>
    <lineage>
        <taxon>Bacteria</taxon>
        <taxon>Pseudomonadati</taxon>
        <taxon>Bacteroidota</taxon>
        <taxon>Sphingobacteriia</taxon>
        <taxon>Sphingobacteriales</taxon>
        <taxon>Sphingobacteriaceae</taxon>
        <taxon>Pedobacter</taxon>
    </lineage>
</organism>
<dbReference type="RefSeq" id="WP_131533889.1">
    <property type="nucleotide sequence ID" value="NZ_SJSO01000026.1"/>
</dbReference>
<dbReference type="EMBL" id="SJSO01000026">
    <property type="protein sequence ID" value="TCD18105.1"/>
    <property type="molecule type" value="Genomic_DNA"/>
</dbReference>
<accession>A0A4R0PPQ6</accession>
<protein>
    <submittedName>
        <fullName evidence="1">Uncharacterized protein</fullName>
    </submittedName>
</protein>
<dbReference type="AlphaFoldDB" id="A0A4R0PPQ6"/>
<keyword evidence="2" id="KW-1185">Reference proteome</keyword>
<gene>
    <name evidence="1" type="ORF">EZ456_21940</name>
</gene>
<proteinExistence type="predicted"/>